<keyword evidence="4" id="KW-0456">Lyase</keyword>
<dbReference type="GO" id="GO:0046872">
    <property type="term" value="F:metal ion binding"/>
    <property type="evidence" value="ECO:0007669"/>
    <property type="project" value="UniProtKB-KW"/>
</dbReference>
<dbReference type="SFLD" id="SFLDG01020">
    <property type="entry name" value="Terpene_Cyclase_Like_2"/>
    <property type="match status" value="1"/>
</dbReference>
<sequence>MAVTRVQQSVLSPKVKVVRQDTSLTVRLPGMFAQRRLHKTDFAYFCSIAMPEAGSEELRTVIDWGNWVFPFDDLFDTGRLKDDPERAEVVIDSLRAGMVDNEQLPVPADNPLVRIHNSVWHRIAKASIRRRFSRAMNDYCIGCMAQVRSCSKGELPSLEEMLSLRRQSAGVSPLFALVEYAYRLDIPDFVFECKSIQEIERIGTDLVLLQNDILSYCKEEKEGVSHNLVAICRHNGMPAQMAFDHVGNMLIERYRDWYLALAALPTWGERLDADVQQYIQGVQNVVRANLHWSFRSGRYFGKANDKVRKTGMVTVRAQSADFKLSIM</sequence>
<keyword evidence="3 4" id="KW-0460">Magnesium</keyword>
<dbReference type="AlphaFoldDB" id="A0A1R3RE95"/>
<dbReference type="PANTHER" id="PTHR35201:SF4">
    <property type="entry name" value="BETA-PINACENE SYNTHASE-RELATED"/>
    <property type="match status" value="1"/>
</dbReference>
<dbReference type="Pfam" id="PF19086">
    <property type="entry name" value="Terpene_syn_C_2"/>
    <property type="match status" value="1"/>
</dbReference>
<dbReference type="InterPro" id="IPR034686">
    <property type="entry name" value="Terpene_cyclase-like_2"/>
</dbReference>
<reference evidence="6" key="1">
    <citation type="journal article" date="2017" name="Genome Biol.">
        <title>Comparative genomics reveals high biological diversity and specific adaptations in the industrially and medically important fungal genus Aspergillus.</title>
        <authorList>
            <person name="de Vries R.P."/>
            <person name="Riley R."/>
            <person name="Wiebenga A."/>
            <person name="Aguilar-Osorio G."/>
            <person name="Amillis S."/>
            <person name="Uchima C.A."/>
            <person name="Anderluh G."/>
            <person name="Asadollahi M."/>
            <person name="Askin M."/>
            <person name="Barry K."/>
            <person name="Battaglia E."/>
            <person name="Bayram O."/>
            <person name="Benocci T."/>
            <person name="Braus-Stromeyer S.A."/>
            <person name="Caldana C."/>
            <person name="Canovas D."/>
            <person name="Cerqueira G.C."/>
            <person name="Chen F."/>
            <person name="Chen W."/>
            <person name="Choi C."/>
            <person name="Clum A."/>
            <person name="Dos Santos R.A."/>
            <person name="Damasio A.R."/>
            <person name="Diallinas G."/>
            <person name="Emri T."/>
            <person name="Fekete E."/>
            <person name="Flipphi M."/>
            <person name="Freyberg S."/>
            <person name="Gallo A."/>
            <person name="Gournas C."/>
            <person name="Habgood R."/>
            <person name="Hainaut M."/>
            <person name="Harispe M.L."/>
            <person name="Henrissat B."/>
            <person name="Hilden K.S."/>
            <person name="Hope R."/>
            <person name="Hossain A."/>
            <person name="Karabika E."/>
            <person name="Karaffa L."/>
            <person name="Karanyi Z."/>
            <person name="Krasevec N."/>
            <person name="Kuo A."/>
            <person name="Kusch H."/>
            <person name="LaButti K."/>
            <person name="Lagendijk E.L."/>
            <person name="Lapidus A."/>
            <person name="Levasseur A."/>
            <person name="Lindquist E."/>
            <person name="Lipzen A."/>
            <person name="Logrieco A.F."/>
            <person name="MacCabe A."/>
            <person name="Maekelae M.R."/>
            <person name="Malavazi I."/>
            <person name="Melin P."/>
            <person name="Meyer V."/>
            <person name="Mielnichuk N."/>
            <person name="Miskei M."/>
            <person name="Molnar A.P."/>
            <person name="Mule G."/>
            <person name="Ngan C.Y."/>
            <person name="Orejas M."/>
            <person name="Orosz E."/>
            <person name="Ouedraogo J.P."/>
            <person name="Overkamp K.M."/>
            <person name="Park H.-S."/>
            <person name="Perrone G."/>
            <person name="Piumi F."/>
            <person name="Punt P.J."/>
            <person name="Ram A.F."/>
            <person name="Ramon A."/>
            <person name="Rauscher S."/>
            <person name="Record E."/>
            <person name="Riano-Pachon D.M."/>
            <person name="Robert V."/>
            <person name="Roehrig J."/>
            <person name="Ruller R."/>
            <person name="Salamov A."/>
            <person name="Salih N.S."/>
            <person name="Samson R.A."/>
            <person name="Sandor E."/>
            <person name="Sanguinetti M."/>
            <person name="Schuetze T."/>
            <person name="Sepcic K."/>
            <person name="Shelest E."/>
            <person name="Sherlock G."/>
            <person name="Sophianopoulou V."/>
            <person name="Squina F.M."/>
            <person name="Sun H."/>
            <person name="Susca A."/>
            <person name="Todd R.B."/>
            <person name="Tsang A."/>
            <person name="Unkles S.E."/>
            <person name="van de Wiele N."/>
            <person name="van Rossen-Uffink D."/>
            <person name="Oliveira J.V."/>
            <person name="Vesth T.C."/>
            <person name="Visser J."/>
            <person name="Yu J.-H."/>
            <person name="Zhou M."/>
            <person name="Andersen M.R."/>
            <person name="Archer D.B."/>
            <person name="Baker S.E."/>
            <person name="Benoit I."/>
            <person name="Brakhage A.A."/>
            <person name="Braus G.H."/>
            <person name="Fischer R."/>
            <person name="Frisvad J.C."/>
            <person name="Goldman G.H."/>
            <person name="Houbraken J."/>
            <person name="Oakley B."/>
            <person name="Pocsi I."/>
            <person name="Scazzocchio C."/>
            <person name="Seiboth B."/>
            <person name="vanKuyk P.A."/>
            <person name="Wortman J."/>
            <person name="Dyer P.S."/>
            <person name="Grigoriev I.V."/>
        </authorList>
    </citation>
    <scope>NUCLEOTIDE SEQUENCE [LARGE SCALE GENOMIC DNA]</scope>
    <source>
        <strain evidence="6">ITEM 5010</strain>
    </source>
</reference>
<evidence type="ECO:0000256" key="4">
    <source>
        <dbReference type="RuleBase" id="RU366034"/>
    </source>
</evidence>
<keyword evidence="6" id="KW-1185">Reference proteome</keyword>
<dbReference type="EMBL" id="KV907506">
    <property type="protein sequence ID" value="OOF92794.1"/>
    <property type="molecule type" value="Genomic_DNA"/>
</dbReference>
<evidence type="ECO:0000313" key="5">
    <source>
        <dbReference type="EMBL" id="OOF92794.1"/>
    </source>
</evidence>
<evidence type="ECO:0000256" key="2">
    <source>
        <dbReference type="ARBA" id="ARBA00006333"/>
    </source>
</evidence>
<dbReference type="PANTHER" id="PTHR35201">
    <property type="entry name" value="TERPENE SYNTHASE"/>
    <property type="match status" value="1"/>
</dbReference>
<evidence type="ECO:0000256" key="1">
    <source>
        <dbReference type="ARBA" id="ARBA00001946"/>
    </source>
</evidence>
<dbReference type="OrthoDB" id="2861623at2759"/>
<dbReference type="SUPFAM" id="SSF48576">
    <property type="entry name" value="Terpenoid synthases"/>
    <property type="match status" value="1"/>
</dbReference>
<comment type="cofactor">
    <cofactor evidence="1 4">
        <name>Mg(2+)</name>
        <dbReference type="ChEBI" id="CHEBI:18420"/>
    </cofactor>
</comment>
<evidence type="ECO:0000256" key="3">
    <source>
        <dbReference type="ARBA" id="ARBA00022842"/>
    </source>
</evidence>
<organism evidence="5 6">
    <name type="scientific">Aspergillus carbonarius (strain ITEM 5010)</name>
    <dbReference type="NCBI Taxonomy" id="602072"/>
    <lineage>
        <taxon>Eukaryota</taxon>
        <taxon>Fungi</taxon>
        <taxon>Dikarya</taxon>
        <taxon>Ascomycota</taxon>
        <taxon>Pezizomycotina</taxon>
        <taxon>Eurotiomycetes</taxon>
        <taxon>Eurotiomycetidae</taxon>
        <taxon>Eurotiales</taxon>
        <taxon>Aspergillaceae</taxon>
        <taxon>Aspergillus</taxon>
        <taxon>Aspergillus subgen. Circumdati</taxon>
    </lineage>
</organism>
<keyword evidence="4" id="KW-0479">Metal-binding</keyword>
<dbReference type="InterPro" id="IPR008949">
    <property type="entry name" value="Isoprenoid_synthase_dom_sf"/>
</dbReference>
<proteinExistence type="inferred from homology"/>
<protein>
    <recommendedName>
        <fullName evidence="4">Terpene synthase</fullName>
        <ecNumber evidence="4">4.2.3.-</ecNumber>
    </recommendedName>
</protein>
<dbReference type="STRING" id="602072.A0A1R3RE95"/>
<evidence type="ECO:0000313" key="6">
    <source>
        <dbReference type="Proteomes" id="UP000188318"/>
    </source>
</evidence>
<dbReference type="GO" id="GO:0010333">
    <property type="term" value="F:terpene synthase activity"/>
    <property type="evidence" value="ECO:0007669"/>
    <property type="project" value="InterPro"/>
</dbReference>
<dbReference type="VEuPathDB" id="FungiDB:ASPCADRAFT_517619"/>
<accession>A0A1R3RE95</accession>
<comment type="similarity">
    <text evidence="2 4">Belongs to the terpene synthase family.</text>
</comment>
<dbReference type="EC" id="4.2.3.-" evidence="4"/>
<dbReference type="Gene3D" id="1.10.600.10">
    <property type="entry name" value="Farnesyl Diphosphate Synthase"/>
    <property type="match status" value="1"/>
</dbReference>
<gene>
    <name evidence="5" type="ORF">ASPCADRAFT_517619</name>
</gene>
<dbReference type="Proteomes" id="UP000188318">
    <property type="component" value="Unassembled WGS sequence"/>
</dbReference>
<dbReference type="GO" id="GO:0008299">
    <property type="term" value="P:isoprenoid biosynthetic process"/>
    <property type="evidence" value="ECO:0007669"/>
    <property type="project" value="UniProtKB-ARBA"/>
</dbReference>
<dbReference type="SFLD" id="SFLDS00005">
    <property type="entry name" value="Isoprenoid_Synthase_Type_I"/>
    <property type="match status" value="1"/>
</dbReference>
<name>A0A1R3RE95_ASPC5</name>
<dbReference type="OMA" id="WSFRSER"/>